<keyword evidence="3" id="KW-0808">Transferase</keyword>
<dbReference type="EC" id="2.7.13.3" evidence="2"/>
<evidence type="ECO:0000256" key="6">
    <source>
        <dbReference type="ARBA" id="ARBA00022840"/>
    </source>
</evidence>
<dbReference type="GO" id="GO:0016020">
    <property type="term" value="C:membrane"/>
    <property type="evidence" value="ECO:0007669"/>
    <property type="project" value="InterPro"/>
</dbReference>
<comment type="catalytic activity">
    <reaction evidence="1">
        <text>ATP + protein L-histidine = ADP + protein N-phospho-L-histidine.</text>
        <dbReference type="EC" id="2.7.13.3"/>
    </reaction>
</comment>
<evidence type="ECO:0000259" key="9">
    <source>
        <dbReference type="PROSITE" id="PS50112"/>
    </source>
</evidence>
<dbReference type="Gene3D" id="3.30.565.10">
    <property type="entry name" value="Histidine kinase-like ATPase, C-terminal domain"/>
    <property type="match status" value="1"/>
</dbReference>
<dbReference type="InterPro" id="IPR036890">
    <property type="entry name" value="HATPase_C_sf"/>
</dbReference>
<dbReference type="GO" id="GO:0000155">
    <property type="term" value="F:phosphorelay sensor kinase activity"/>
    <property type="evidence" value="ECO:0007669"/>
    <property type="project" value="InterPro"/>
</dbReference>
<dbReference type="Proteomes" id="UP000616608">
    <property type="component" value="Unassembled WGS sequence"/>
</dbReference>
<dbReference type="PANTHER" id="PTHR24421">
    <property type="entry name" value="NITRATE/NITRITE SENSOR PROTEIN NARX-RELATED"/>
    <property type="match status" value="1"/>
</dbReference>
<dbReference type="GO" id="GO:0005524">
    <property type="term" value="F:ATP binding"/>
    <property type="evidence" value="ECO:0007669"/>
    <property type="project" value="UniProtKB-KW"/>
</dbReference>
<proteinExistence type="predicted"/>
<dbReference type="SMART" id="SM00387">
    <property type="entry name" value="HATPase_c"/>
    <property type="match status" value="1"/>
</dbReference>
<evidence type="ECO:0000259" key="8">
    <source>
        <dbReference type="PROSITE" id="PS50109"/>
    </source>
</evidence>
<dbReference type="EMBL" id="BMJT01000012">
    <property type="protein sequence ID" value="GGG31937.1"/>
    <property type="molecule type" value="Genomic_DNA"/>
</dbReference>
<keyword evidence="5" id="KW-0418">Kinase</keyword>
<dbReference type="InterPro" id="IPR003594">
    <property type="entry name" value="HATPase_dom"/>
</dbReference>
<evidence type="ECO:0000256" key="4">
    <source>
        <dbReference type="ARBA" id="ARBA00022741"/>
    </source>
</evidence>
<comment type="caution">
    <text evidence="10">The sequence shown here is derived from an EMBL/GenBank/DDBJ whole genome shotgun (WGS) entry which is preliminary data.</text>
</comment>
<dbReference type="Pfam" id="PF02518">
    <property type="entry name" value="HATPase_c"/>
    <property type="match status" value="1"/>
</dbReference>
<keyword evidence="7" id="KW-0902">Two-component regulatory system</keyword>
<dbReference type="InterPro" id="IPR050482">
    <property type="entry name" value="Sensor_HK_TwoCompSys"/>
</dbReference>
<dbReference type="Gene3D" id="1.20.5.1930">
    <property type="match status" value="1"/>
</dbReference>
<accession>A0A917GA99</accession>
<keyword evidence="4" id="KW-0547">Nucleotide-binding</keyword>
<dbReference type="AlphaFoldDB" id="A0A917GA99"/>
<reference evidence="10" key="1">
    <citation type="journal article" date="2014" name="Int. J. Syst. Evol. Microbiol.">
        <title>Complete genome sequence of Corynebacterium casei LMG S-19264T (=DSM 44701T), isolated from a smear-ripened cheese.</title>
        <authorList>
            <consortium name="US DOE Joint Genome Institute (JGI-PGF)"/>
            <person name="Walter F."/>
            <person name="Albersmeier A."/>
            <person name="Kalinowski J."/>
            <person name="Ruckert C."/>
        </authorList>
    </citation>
    <scope>NUCLEOTIDE SEQUENCE</scope>
    <source>
        <strain evidence="10">CGMCC 1.15760</strain>
    </source>
</reference>
<dbReference type="Pfam" id="PF07730">
    <property type="entry name" value="HisKA_3"/>
    <property type="match status" value="1"/>
</dbReference>
<evidence type="ECO:0000256" key="3">
    <source>
        <dbReference type="ARBA" id="ARBA00022679"/>
    </source>
</evidence>
<evidence type="ECO:0000256" key="1">
    <source>
        <dbReference type="ARBA" id="ARBA00000085"/>
    </source>
</evidence>
<dbReference type="PROSITE" id="PS50109">
    <property type="entry name" value="HIS_KIN"/>
    <property type="match status" value="1"/>
</dbReference>
<dbReference type="Gene3D" id="3.30.450.20">
    <property type="entry name" value="PAS domain"/>
    <property type="match status" value="1"/>
</dbReference>
<gene>
    <name evidence="10" type="ORF">GCM10007425_28230</name>
</gene>
<dbReference type="NCBIfam" id="TIGR00229">
    <property type="entry name" value="sensory_box"/>
    <property type="match status" value="1"/>
</dbReference>
<dbReference type="Pfam" id="PF13188">
    <property type="entry name" value="PAS_8"/>
    <property type="match status" value="1"/>
</dbReference>
<dbReference type="InterPro" id="IPR000014">
    <property type="entry name" value="PAS"/>
</dbReference>
<evidence type="ECO:0000256" key="5">
    <source>
        <dbReference type="ARBA" id="ARBA00022777"/>
    </source>
</evidence>
<name>A0A917GA99_9BACI</name>
<organism evidence="10 11">
    <name type="scientific">Lysinibacillus alkalisoli</name>
    <dbReference type="NCBI Taxonomy" id="1911548"/>
    <lineage>
        <taxon>Bacteria</taxon>
        <taxon>Bacillati</taxon>
        <taxon>Bacillota</taxon>
        <taxon>Bacilli</taxon>
        <taxon>Bacillales</taxon>
        <taxon>Bacillaceae</taxon>
        <taxon>Lysinibacillus</taxon>
    </lineage>
</organism>
<evidence type="ECO:0000313" key="11">
    <source>
        <dbReference type="Proteomes" id="UP000616608"/>
    </source>
</evidence>
<evidence type="ECO:0000256" key="7">
    <source>
        <dbReference type="ARBA" id="ARBA00023012"/>
    </source>
</evidence>
<evidence type="ECO:0000256" key="2">
    <source>
        <dbReference type="ARBA" id="ARBA00012438"/>
    </source>
</evidence>
<dbReference type="InterPro" id="IPR005467">
    <property type="entry name" value="His_kinase_dom"/>
</dbReference>
<feature type="domain" description="Histidine kinase" evidence="8">
    <location>
        <begin position="246"/>
        <end position="333"/>
    </location>
</feature>
<dbReference type="InterPro" id="IPR011712">
    <property type="entry name" value="Sig_transdc_His_kin_sub3_dim/P"/>
</dbReference>
<dbReference type="CDD" id="cd16917">
    <property type="entry name" value="HATPase_UhpB-NarQ-NarX-like"/>
    <property type="match status" value="1"/>
</dbReference>
<keyword evidence="6" id="KW-0067">ATP-binding</keyword>
<reference evidence="10" key="2">
    <citation type="submission" date="2020-09" db="EMBL/GenBank/DDBJ databases">
        <authorList>
            <person name="Sun Q."/>
            <person name="Zhou Y."/>
        </authorList>
    </citation>
    <scope>NUCLEOTIDE SEQUENCE</scope>
    <source>
        <strain evidence="10">CGMCC 1.15760</strain>
    </source>
</reference>
<dbReference type="PROSITE" id="PS50112">
    <property type="entry name" value="PAS"/>
    <property type="match status" value="1"/>
</dbReference>
<dbReference type="RefSeq" id="WP_188615718.1">
    <property type="nucleotide sequence ID" value="NZ_BMJT01000012.1"/>
</dbReference>
<dbReference type="SUPFAM" id="SSF55785">
    <property type="entry name" value="PYP-like sensor domain (PAS domain)"/>
    <property type="match status" value="1"/>
</dbReference>
<protein>
    <recommendedName>
        <fullName evidence="2">histidine kinase</fullName>
        <ecNumber evidence="2">2.7.13.3</ecNumber>
    </recommendedName>
</protein>
<feature type="domain" description="PAS" evidence="9">
    <location>
        <begin position="1"/>
        <end position="43"/>
    </location>
</feature>
<dbReference type="GO" id="GO:0046983">
    <property type="term" value="F:protein dimerization activity"/>
    <property type="evidence" value="ECO:0007669"/>
    <property type="project" value="InterPro"/>
</dbReference>
<keyword evidence="11" id="KW-1185">Reference proteome</keyword>
<sequence>MNYAEQLFHHLQDGIIIMDTKREIKKINQAAQKLMGWRVGDVVPYCAYCESRPLQLHEERCYLIANQGKVPYFESKLPRVGEYLINVEMSNALIYEADDTQEKHYLLVIRDRTIKEQQEKARLSKKMLQHLTEAKEAEHKRLSQELHDGVGQSLYSVAIAMDNLSLVIEDEALHAYIKEVRDEVGKAMADVKFYSQSLRPKSLDQLGLIPTVENLIESLRKKRTDLTITLHTNCYERLTAVAEINIYRVVQEALHNIMKYAEAQQVTITFEKDRFGLRICIEDDGIGFDVEAKREGLGLLHMGERISQLKGETMIQSILGEGTKINAYIPKNEWLREGE</sequence>
<dbReference type="SUPFAM" id="SSF55874">
    <property type="entry name" value="ATPase domain of HSP90 chaperone/DNA topoisomerase II/histidine kinase"/>
    <property type="match status" value="1"/>
</dbReference>
<evidence type="ECO:0000313" key="10">
    <source>
        <dbReference type="EMBL" id="GGG31937.1"/>
    </source>
</evidence>
<dbReference type="InterPro" id="IPR035965">
    <property type="entry name" value="PAS-like_dom_sf"/>
</dbReference>